<evidence type="ECO:0000313" key="3">
    <source>
        <dbReference type="EMBL" id="KAK0039376.1"/>
    </source>
</evidence>
<protein>
    <submittedName>
        <fullName evidence="3">Periplasmic heavy metal sensor</fullName>
    </submittedName>
</protein>
<evidence type="ECO:0000256" key="2">
    <source>
        <dbReference type="SAM" id="MobiDB-lite"/>
    </source>
</evidence>
<dbReference type="AlphaFoldDB" id="A0AAD8AN91"/>
<dbReference type="Proteomes" id="UP001233172">
    <property type="component" value="Unassembled WGS sequence"/>
</dbReference>
<name>A0AAD8AN91_BIOPF</name>
<accession>A0AAD8AN91</accession>
<dbReference type="Gene3D" id="1.20.120.1490">
    <property type="match status" value="1"/>
</dbReference>
<comment type="caution">
    <text evidence="3">The sequence shown here is derived from an EMBL/GenBank/DDBJ whole genome shotgun (WGS) entry which is preliminary data.</text>
</comment>
<feature type="compositionally biased region" description="Polar residues" evidence="2">
    <location>
        <begin position="182"/>
        <end position="198"/>
    </location>
</feature>
<reference evidence="3" key="1">
    <citation type="journal article" date="2023" name="PLoS Negl. Trop. Dis.">
        <title>A genome sequence for Biomphalaria pfeifferi, the major vector snail for the human-infecting parasite Schistosoma mansoni.</title>
        <authorList>
            <person name="Bu L."/>
            <person name="Lu L."/>
            <person name="Laidemitt M.R."/>
            <person name="Zhang S.M."/>
            <person name="Mutuku M."/>
            <person name="Mkoji G."/>
            <person name="Steinauer M."/>
            <person name="Loker E.S."/>
        </authorList>
    </citation>
    <scope>NUCLEOTIDE SEQUENCE</scope>
    <source>
        <strain evidence="3">KasaAsao</strain>
    </source>
</reference>
<keyword evidence="1" id="KW-0175">Coiled coil</keyword>
<dbReference type="InterPro" id="IPR012899">
    <property type="entry name" value="LTXXQ"/>
</dbReference>
<gene>
    <name evidence="3" type="ORF">Bpfe_031209</name>
</gene>
<feature type="coiled-coil region" evidence="1">
    <location>
        <begin position="76"/>
        <end position="103"/>
    </location>
</feature>
<feature type="region of interest" description="Disordered" evidence="2">
    <location>
        <begin position="172"/>
        <end position="198"/>
    </location>
</feature>
<evidence type="ECO:0000313" key="4">
    <source>
        <dbReference type="Proteomes" id="UP001233172"/>
    </source>
</evidence>
<dbReference type="Pfam" id="PF07813">
    <property type="entry name" value="LTXXQ"/>
    <property type="match status" value="1"/>
</dbReference>
<dbReference type="EMBL" id="JASAOG010000451">
    <property type="protein sequence ID" value="KAK0039376.1"/>
    <property type="molecule type" value="Genomic_DNA"/>
</dbReference>
<reference evidence="3" key="2">
    <citation type="submission" date="2023-04" db="EMBL/GenBank/DDBJ databases">
        <authorList>
            <person name="Bu L."/>
            <person name="Lu L."/>
            <person name="Laidemitt M.R."/>
            <person name="Zhang S.M."/>
            <person name="Mutuku M."/>
            <person name="Mkoji G."/>
            <person name="Steinauer M."/>
            <person name="Loker E.S."/>
        </authorList>
    </citation>
    <scope>NUCLEOTIDE SEQUENCE</scope>
    <source>
        <strain evidence="3">KasaAsao</strain>
        <tissue evidence="3">Whole Snail</tissue>
    </source>
</reference>
<keyword evidence="4" id="KW-1185">Reference proteome</keyword>
<organism evidence="3 4">
    <name type="scientific">Biomphalaria pfeifferi</name>
    <name type="common">Bloodfluke planorb</name>
    <name type="synonym">Freshwater snail</name>
    <dbReference type="NCBI Taxonomy" id="112525"/>
    <lineage>
        <taxon>Eukaryota</taxon>
        <taxon>Metazoa</taxon>
        <taxon>Spiralia</taxon>
        <taxon>Lophotrochozoa</taxon>
        <taxon>Mollusca</taxon>
        <taxon>Gastropoda</taxon>
        <taxon>Heterobranchia</taxon>
        <taxon>Euthyneura</taxon>
        <taxon>Panpulmonata</taxon>
        <taxon>Hygrophila</taxon>
        <taxon>Lymnaeoidea</taxon>
        <taxon>Planorbidae</taxon>
        <taxon>Biomphalaria</taxon>
    </lineage>
</organism>
<proteinExistence type="predicted"/>
<sequence>MIGNKRNLFRLPRLSSKFRMKKSKFGKLPLFRLFTDDFFFVRKSSGKSVKRFAESRSADKSPSESAARTRLTPDQMKAIRRLNAEKKADVQEAQRKAAEARRNLDIAIYSDNADDAEVKMRLEEFQNAQTEVIKIRATVEYEIRKILTPEQVVRFRQLRQRFAQVRENVQERRQNNLQNQRTIPQNRFNNRQRINPKN</sequence>
<evidence type="ECO:0000256" key="1">
    <source>
        <dbReference type="SAM" id="Coils"/>
    </source>
</evidence>